<gene>
    <name evidence="1" type="ORF">BXZ70DRAFT_1007319</name>
</gene>
<dbReference type="OrthoDB" id="10584520at2759"/>
<organism evidence="1 2">
    <name type="scientific">Cristinia sonorae</name>
    <dbReference type="NCBI Taxonomy" id="1940300"/>
    <lineage>
        <taxon>Eukaryota</taxon>
        <taxon>Fungi</taxon>
        <taxon>Dikarya</taxon>
        <taxon>Basidiomycota</taxon>
        <taxon>Agaricomycotina</taxon>
        <taxon>Agaricomycetes</taxon>
        <taxon>Agaricomycetidae</taxon>
        <taxon>Agaricales</taxon>
        <taxon>Pleurotineae</taxon>
        <taxon>Stephanosporaceae</taxon>
        <taxon>Cristinia</taxon>
    </lineage>
</organism>
<evidence type="ECO:0000313" key="2">
    <source>
        <dbReference type="Proteomes" id="UP000813824"/>
    </source>
</evidence>
<keyword evidence="2" id="KW-1185">Reference proteome</keyword>
<dbReference type="Proteomes" id="UP000813824">
    <property type="component" value="Unassembled WGS sequence"/>
</dbReference>
<comment type="caution">
    <text evidence="1">The sequence shown here is derived from an EMBL/GenBank/DDBJ whole genome shotgun (WGS) entry which is preliminary data.</text>
</comment>
<protein>
    <submittedName>
        <fullName evidence="1">Uncharacterized protein</fullName>
    </submittedName>
</protein>
<sequence length="316" mass="33936">MSPKTLTVFTSDHDASRILRKKVQIVMVLTPSPGIGKHQAWTALAWKTWTFQAHGLQFERAQLQLNCFIDVAISSGGSFFGRGAHAGLGADQYLAYTEDQVSPWEIHKLTNASERVMVINKSPRPQDFLVGFLSFPVGFEPLITLAELNPLAAIMFQIPSIIQVYAIEDDVSVEVSQILGSIESSLQPLLPPTALSELDDDVYWHLFTAEDGRIVLKEVTASSALSSIPPVPPSVPQSPGFLGCIMSPAYPSPPSPPSPPLSFGSPGFLGCILAPPAIILPEPPSIPLGLDDPGFMFSPLLLPQAASDDLSVVDVS</sequence>
<proteinExistence type="predicted"/>
<dbReference type="EMBL" id="JAEVFJ010000012">
    <property type="protein sequence ID" value="KAH8101487.1"/>
    <property type="molecule type" value="Genomic_DNA"/>
</dbReference>
<accession>A0A8K0XQJ3</accession>
<evidence type="ECO:0000313" key="1">
    <source>
        <dbReference type="EMBL" id="KAH8101487.1"/>
    </source>
</evidence>
<dbReference type="AlphaFoldDB" id="A0A8K0XQJ3"/>
<reference evidence="1" key="1">
    <citation type="journal article" date="2021" name="New Phytol.">
        <title>Evolutionary innovations through gain and loss of genes in the ectomycorrhizal Boletales.</title>
        <authorList>
            <person name="Wu G."/>
            <person name="Miyauchi S."/>
            <person name="Morin E."/>
            <person name="Kuo A."/>
            <person name="Drula E."/>
            <person name="Varga T."/>
            <person name="Kohler A."/>
            <person name="Feng B."/>
            <person name="Cao Y."/>
            <person name="Lipzen A."/>
            <person name="Daum C."/>
            <person name="Hundley H."/>
            <person name="Pangilinan J."/>
            <person name="Johnson J."/>
            <person name="Barry K."/>
            <person name="LaButti K."/>
            <person name="Ng V."/>
            <person name="Ahrendt S."/>
            <person name="Min B."/>
            <person name="Choi I.G."/>
            <person name="Park H."/>
            <person name="Plett J.M."/>
            <person name="Magnuson J."/>
            <person name="Spatafora J.W."/>
            <person name="Nagy L.G."/>
            <person name="Henrissat B."/>
            <person name="Grigoriev I.V."/>
            <person name="Yang Z.L."/>
            <person name="Xu J."/>
            <person name="Martin F.M."/>
        </authorList>
    </citation>
    <scope>NUCLEOTIDE SEQUENCE</scope>
    <source>
        <strain evidence="1">KKN 215</strain>
    </source>
</reference>
<name>A0A8K0XQJ3_9AGAR</name>